<dbReference type="EMBL" id="LAZR01070336">
    <property type="protein sequence ID" value="KKK42319.1"/>
    <property type="molecule type" value="Genomic_DNA"/>
</dbReference>
<comment type="caution">
    <text evidence="1">The sequence shown here is derived from an EMBL/GenBank/DDBJ whole genome shotgun (WGS) entry which is preliminary data.</text>
</comment>
<sequence length="59" mass="7251">IDVLYGVHYVQYPIKSLISKLLKKLGYKIEYNKPEEDLFKLKKIKEVKKWIYQKYIMKN</sequence>
<feature type="non-terminal residue" evidence="1">
    <location>
        <position position="1"/>
    </location>
</feature>
<organism evidence="1">
    <name type="scientific">marine sediment metagenome</name>
    <dbReference type="NCBI Taxonomy" id="412755"/>
    <lineage>
        <taxon>unclassified sequences</taxon>
        <taxon>metagenomes</taxon>
        <taxon>ecological metagenomes</taxon>
    </lineage>
</organism>
<gene>
    <name evidence="1" type="ORF">LCGC14_2164490</name>
</gene>
<evidence type="ECO:0000313" key="1">
    <source>
        <dbReference type="EMBL" id="KKK42319.1"/>
    </source>
</evidence>
<protein>
    <submittedName>
        <fullName evidence="1">Uncharacterized protein</fullName>
    </submittedName>
</protein>
<reference evidence="1" key="1">
    <citation type="journal article" date="2015" name="Nature">
        <title>Complex archaea that bridge the gap between prokaryotes and eukaryotes.</title>
        <authorList>
            <person name="Spang A."/>
            <person name="Saw J.H."/>
            <person name="Jorgensen S.L."/>
            <person name="Zaremba-Niedzwiedzka K."/>
            <person name="Martijn J."/>
            <person name="Lind A.E."/>
            <person name="van Eijk R."/>
            <person name="Schleper C."/>
            <person name="Guy L."/>
            <person name="Ettema T.J."/>
        </authorList>
    </citation>
    <scope>NUCLEOTIDE SEQUENCE</scope>
</reference>
<accession>A0A0F8XJJ7</accession>
<proteinExistence type="predicted"/>
<name>A0A0F8XJJ7_9ZZZZ</name>
<dbReference type="AlphaFoldDB" id="A0A0F8XJJ7"/>